<sequence length="201" mass="23582">MNEYILRTKQSYYFLGVRDIVCAVDCDQDQLTDKQTFKLHSRKLSNASYQERSDTNQKCFYGDASLLGSYKGHGPIPVKIIQRAISQKAIVLLVDEFRTSITRCHCHSRMENVYYPGLTAIRQPMLQCNHRQPSKYQLVYPLKLCPQCSVERQALYWNRDINTACNIRNIVTRYITASYNLDSRPEQFSRRRRDVEPNEEL</sequence>
<comment type="caution">
    <text evidence="1">The sequence shown here is derived from an EMBL/GenBank/DDBJ whole genome shotgun (WGS) entry which is preliminary data.</text>
</comment>
<dbReference type="EMBL" id="BAABUK010000002">
    <property type="protein sequence ID" value="GAA5807560.1"/>
    <property type="molecule type" value="Genomic_DNA"/>
</dbReference>
<evidence type="ECO:0000313" key="1">
    <source>
        <dbReference type="EMBL" id="GAA5807560.1"/>
    </source>
</evidence>
<gene>
    <name evidence="1" type="ORF">MFLAVUS_000925</name>
</gene>
<name>A0ABP9YL21_9FUNG</name>
<accession>A0ABP9YL21</accession>
<reference evidence="1 2" key="1">
    <citation type="submission" date="2024-04" db="EMBL/GenBank/DDBJ databases">
        <title>genome sequences of Mucor flavus KT1a and Helicostylum pulchrum KT1b strains isolated from the surface of a dry-aged beef.</title>
        <authorList>
            <person name="Toyotome T."/>
            <person name="Hosono M."/>
            <person name="Torimaru M."/>
            <person name="Fukuda K."/>
            <person name="Mikami N."/>
        </authorList>
    </citation>
    <scope>NUCLEOTIDE SEQUENCE [LARGE SCALE GENOMIC DNA]</scope>
    <source>
        <strain evidence="1 2">KT1a</strain>
    </source>
</reference>
<keyword evidence="2" id="KW-1185">Reference proteome</keyword>
<evidence type="ECO:0000313" key="2">
    <source>
        <dbReference type="Proteomes" id="UP001473302"/>
    </source>
</evidence>
<proteinExistence type="predicted"/>
<dbReference type="Proteomes" id="UP001473302">
    <property type="component" value="Unassembled WGS sequence"/>
</dbReference>
<organism evidence="1 2">
    <name type="scientific">Mucor flavus</name>
    <dbReference type="NCBI Taxonomy" id="439312"/>
    <lineage>
        <taxon>Eukaryota</taxon>
        <taxon>Fungi</taxon>
        <taxon>Fungi incertae sedis</taxon>
        <taxon>Mucoromycota</taxon>
        <taxon>Mucoromycotina</taxon>
        <taxon>Mucoromycetes</taxon>
        <taxon>Mucorales</taxon>
        <taxon>Mucorineae</taxon>
        <taxon>Mucoraceae</taxon>
        <taxon>Mucor</taxon>
    </lineage>
</organism>
<protein>
    <submittedName>
        <fullName evidence="1">Uncharacterized protein</fullName>
    </submittedName>
</protein>